<evidence type="ECO:0000256" key="9">
    <source>
        <dbReference type="PIRNR" id="PIRNR005700"/>
    </source>
</evidence>
<dbReference type="PIRSF" id="PIRSF005700">
    <property type="entry name" value="PepC"/>
    <property type="match status" value="1"/>
</dbReference>
<comment type="subunit">
    <text evidence="8">Homohexamer. Binds to nucleic acids. Binds single-stranded DNA and RNA with higher affinity than double-stranded DNA.</text>
</comment>
<dbReference type="GO" id="GO:0004197">
    <property type="term" value="F:cysteine-type endopeptidase activity"/>
    <property type="evidence" value="ECO:0007669"/>
    <property type="project" value="UniProtKB-EC"/>
</dbReference>
<feature type="active site" evidence="10">
    <location>
        <position position="383"/>
    </location>
</feature>
<evidence type="ECO:0000256" key="1">
    <source>
        <dbReference type="ARBA" id="ARBA00000423"/>
    </source>
</evidence>
<reference evidence="11" key="1">
    <citation type="submission" date="2021-06" db="EMBL/GenBank/DDBJ databases">
        <authorList>
            <person name="Kallberg Y."/>
            <person name="Tangrot J."/>
            <person name="Rosling A."/>
        </authorList>
    </citation>
    <scope>NUCLEOTIDE SEQUENCE</scope>
    <source>
        <strain evidence="11">UK204</strain>
    </source>
</reference>
<dbReference type="InterPro" id="IPR000169">
    <property type="entry name" value="Pept_cys_AS"/>
</dbReference>
<evidence type="ECO:0000313" key="11">
    <source>
        <dbReference type="EMBL" id="CAG8541165.1"/>
    </source>
</evidence>
<dbReference type="Pfam" id="PF03051">
    <property type="entry name" value="Peptidase_C1_2"/>
    <property type="match status" value="2"/>
</dbReference>
<evidence type="ECO:0000256" key="3">
    <source>
        <dbReference type="ARBA" id="ARBA00016900"/>
    </source>
</evidence>
<dbReference type="AlphaFoldDB" id="A0A9N9AT03"/>
<feature type="active site" evidence="10">
    <location>
        <position position="121"/>
    </location>
</feature>
<dbReference type="GO" id="GO:0009636">
    <property type="term" value="P:response to toxic substance"/>
    <property type="evidence" value="ECO:0007669"/>
    <property type="project" value="TreeGrafter"/>
</dbReference>
<comment type="caution">
    <text evidence="11">The sequence shown here is derived from an EMBL/GenBank/DDBJ whole genome shotgun (WGS) entry which is preliminary data.</text>
</comment>
<dbReference type="EMBL" id="CAJVPQ010001251">
    <property type="protein sequence ID" value="CAG8541165.1"/>
    <property type="molecule type" value="Genomic_DNA"/>
</dbReference>
<keyword evidence="12" id="KW-1185">Reference proteome</keyword>
<dbReference type="InterPro" id="IPR004134">
    <property type="entry name" value="Peptidase_C1B"/>
</dbReference>
<name>A0A9N9AT03_9GLOM</name>
<dbReference type="GO" id="GO:0005739">
    <property type="term" value="C:mitochondrion"/>
    <property type="evidence" value="ECO:0007669"/>
    <property type="project" value="UniProtKB-SubCell"/>
</dbReference>
<proteinExistence type="inferred from homology"/>
<keyword evidence="9" id="KW-0496">Mitochondrion</keyword>
<keyword evidence="5 9" id="KW-0378">Hydrolase</keyword>
<organism evidence="11 12">
    <name type="scientific">Funneliformis caledonium</name>
    <dbReference type="NCBI Taxonomy" id="1117310"/>
    <lineage>
        <taxon>Eukaryota</taxon>
        <taxon>Fungi</taxon>
        <taxon>Fungi incertae sedis</taxon>
        <taxon>Mucoromycota</taxon>
        <taxon>Glomeromycotina</taxon>
        <taxon>Glomeromycetes</taxon>
        <taxon>Glomerales</taxon>
        <taxon>Glomeraceae</taxon>
        <taxon>Funneliformis</taxon>
    </lineage>
</organism>
<dbReference type="Gene3D" id="3.90.70.10">
    <property type="entry name" value="Cysteine proteinases"/>
    <property type="match status" value="2"/>
</dbReference>
<dbReference type="GO" id="GO:0070005">
    <property type="term" value="F:cysteine-type aminopeptidase activity"/>
    <property type="evidence" value="ECO:0007669"/>
    <property type="project" value="InterPro"/>
</dbReference>
<dbReference type="InterPro" id="IPR038765">
    <property type="entry name" value="Papain-like_cys_pep_sf"/>
</dbReference>
<evidence type="ECO:0000256" key="4">
    <source>
        <dbReference type="ARBA" id="ARBA00022670"/>
    </source>
</evidence>
<sequence length="463" mass="53307">MGQQNSRSISSNKRLTLKNKSFKDSGKYNEKKNTVKYLNDEYYYEQYVKHTNAGLKEELLDEFSDKLNSDAKNLLALNAISGNDFSKVLLNREITINDIHVFSEKIELEGKSTNQKSSGRCWLFAATNVMRFLENIIELADEDIDSRIIQYLIQAPVNDGGQWDMVINILEKYGVVPKSAFPESYNSSNSSKLNWLVTTKLRDFAYHLRELHNAGKDHNTLRCVKIGMMEEIYRIIAISIGEPPKKFDWTFRDKNGKYHNYPNLTPKSFYQDIIGYKATETLSLINDPRNPYNRLYTVKYLGNIQGGFPIRYVNISIEMMKQLSIKVLRSGKPVWFGSDVGKGSYSPLGILDNKVIDYELGFNVKFELTKAQRLQYGQSLMTHAMVLTGVHIENDIPVRWRVENSWGDAIGDKGYFVMTDDWFTDWVYQIVLEKKDTPKELVEVLDQEPQVLPAWDPMGSLAI</sequence>
<keyword evidence="4 9" id="KW-0645">Protease</keyword>
<evidence type="ECO:0000256" key="7">
    <source>
        <dbReference type="ARBA" id="ARBA00025347"/>
    </source>
</evidence>
<comment type="similarity">
    <text evidence="9">Belongs to the peptidase C1 family.</text>
</comment>
<dbReference type="InterPro" id="IPR025660">
    <property type="entry name" value="Pept_his_AS"/>
</dbReference>
<dbReference type="GO" id="GO:0043418">
    <property type="term" value="P:homocysteine catabolic process"/>
    <property type="evidence" value="ECO:0007669"/>
    <property type="project" value="TreeGrafter"/>
</dbReference>
<comment type="catalytic activity">
    <reaction evidence="1 9">
        <text>Inactivates bleomycin B2 (a cytotoxic glycometallopeptide) by hydrolysis of a carboxyamide bond of beta-aminoalanine, but also shows general aminopeptidase activity. The specificity varies somewhat with source, but amino acid arylamides of Met, Leu and Ala are preferred.</text>
        <dbReference type="EC" id="3.4.22.40"/>
    </reaction>
</comment>
<evidence type="ECO:0000313" key="12">
    <source>
        <dbReference type="Proteomes" id="UP000789570"/>
    </source>
</evidence>
<comment type="subcellular location">
    <subcellularLocation>
        <location evidence="9">Mitochondrion</location>
    </subcellularLocation>
    <subcellularLocation>
        <location evidence="9">Cytoplasm</location>
    </subcellularLocation>
</comment>
<dbReference type="SUPFAM" id="SSF54001">
    <property type="entry name" value="Cysteine proteinases"/>
    <property type="match status" value="1"/>
</dbReference>
<evidence type="ECO:0000256" key="10">
    <source>
        <dbReference type="PIRSR" id="PIRSR005700-1"/>
    </source>
</evidence>
<evidence type="ECO:0000256" key="8">
    <source>
        <dbReference type="ARBA" id="ARBA00026080"/>
    </source>
</evidence>
<feature type="active site" evidence="10">
    <location>
        <position position="404"/>
    </location>
</feature>
<comment type="function">
    <text evidence="9">Has aminopeptidase activity, shortening substrate peptides sequentially by 1 amino acid. Has bleomycin hydrolase activity, which can protect the cell from the toxic effects of bleomycin. Has homocysteine-thiolactonase activity, protecting the cell against homocysteine toxicity.</text>
</comment>
<keyword evidence="9" id="KW-0963">Cytoplasm</keyword>
<dbReference type="Proteomes" id="UP000789570">
    <property type="component" value="Unassembled WGS sequence"/>
</dbReference>
<dbReference type="EC" id="3.4.22.40" evidence="2 9"/>
<evidence type="ECO:0000256" key="6">
    <source>
        <dbReference type="ARBA" id="ARBA00022807"/>
    </source>
</evidence>
<dbReference type="CDD" id="cd00585">
    <property type="entry name" value="Peptidase_C1B"/>
    <property type="match status" value="1"/>
</dbReference>
<gene>
    <name evidence="11" type="ORF">FCALED_LOCUS5647</name>
</gene>
<comment type="function">
    <text evidence="7">The normal physiological role of the enzyme is unknown, but it is not essential for the viability of yeast cells. Has aminopeptidase activity, shortening substrate peptides sequentially by 1 amino acid. Has bleomycin hydrolase activity, which can protect the cell from the toxic effects of bleomycin. Has homocysteine-thiolactonase activity, protecting the cell against homocysteine toxicity. Acts as a repressor in the GAL4 regulatory system, but this does not require either the peptidase or nucleic acid-binding activities.</text>
</comment>
<dbReference type="GO" id="GO:0006508">
    <property type="term" value="P:proteolysis"/>
    <property type="evidence" value="ECO:0007669"/>
    <property type="project" value="UniProtKB-KW"/>
</dbReference>
<dbReference type="PROSITE" id="PS00639">
    <property type="entry name" value="THIOL_PROTEASE_HIS"/>
    <property type="match status" value="1"/>
</dbReference>
<dbReference type="OrthoDB" id="2666448at2759"/>
<accession>A0A9N9AT03</accession>
<dbReference type="PANTHER" id="PTHR10363:SF2">
    <property type="entry name" value="BLEOMYCIN HYDROLASE"/>
    <property type="match status" value="1"/>
</dbReference>
<evidence type="ECO:0000256" key="2">
    <source>
        <dbReference type="ARBA" id="ARBA00012465"/>
    </source>
</evidence>
<keyword evidence="6 9" id="KW-0788">Thiol protease</keyword>
<dbReference type="PROSITE" id="PS00139">
    <property type="entry name" value="THIOL_PROTEASE_CYS"/>
    <property type="match status" value="1"/>
</dbReference>
<dbReference type="PANTHER" id="PTHR10363">
    <property type="entry name" value="BLEOMYCIN HYDROLASE"/>
    <property type="match status" value="1"/>
</dbReference>
<evidence type="ECO:0000256" key="5">
    <source>
        <dbReference type="ARBA" id="ARBA00022801"/>
    </source>
</evidence>
<protein>
    <recommendedName>
        <fullName evidence="3 9">Cysteine proteinase 1, mitochondrial</fullName>
        <ecNumber evidence="2 9">3.4.22.40</ecNumber>
    </recommendedName>
</protein>